<evidence type="ECO:0000256" key="5">
    <source>
        <dbReference type="ARBA" id="ARBA00022989"/>
    </source>
</evidence>
<comment type="subcellular location">
    <subcellularLocation>
        <location evidence="1">Cell membrane</location>
        <topology evidence="1">Multi-pass membrane protein</topology>
    </subcellularLocation>
</comment>
<dbReference type="GO" id="GO:0008324">
    <property type="term" value="F:monoatomic cation transmembrane transporter activity"/>
    <property type="evidence" value="ECO:0007669"/>
    <property type="project" value="InterPro"/>
</dbReference>
<organism evidence="8 9">
    <name type="scientific">Salipiger marinus</name>
    <dbReference type="NCBI Taxonomy" id="555512"/>
    <lineage>
        <taxon>Bacteria</taxon>
        <taxon>Pseudomonadati</taxon>
        <taxon>Pseudomonadota</taxon>
        <taxon>Alphaproteobacteria</taxon>
        <taxon>Rhodobacterales</taxon>
        <taxon>Roseobacteraceae</taxon>
        <taxon>Salipiger</taxon>
    </lineage>
</organism>
<protein>
    <submittedName>
        <fullName evidence="8">Multicomponent Na+:H+ antiporter subunit E</fullName>
    </submittedName>
</protein>
<gene>
    <name evidence="8" type="ORF">SAMN04487993_102550</name>
</gene>
<keyword evidence="3" id="KW-1003">Cell membrane</keyword>
<evidence type="ECO:0000256" key="3">
    <source>
        <dbReference type="ARBA" id="ARBA00022475"/>
    </source>
</evidence>
<evidence type="ECO:0000256" key="4">
    <source>
        <dbReference type="ARBA" id="ARBA00022692"/>
    </source>
</evidence>
<dbReference type="PIRSF" id="PIRSF019239">
    <property type="entry name" value="MrpE"/>
    <property type="match status" value="1"/>
</dbReference>
<dbReference type="RefSeq" id="WP_089850995.1">
    <property type="nucleotide sequence ID" value="NZ_FNEJ01000025.1"/>
</dbReference>
<evidence type="ECO:0000313" key="9">
    <source>
        <dbReference type="Proteomes" id="UP000199093"/>
    </source>
</evidence>
<dbReference type="AlphaFoldDB" id="A0A1G8SMZ2"/>
<dbReference type="Proteomes" id="UP000199093">
    <property type="component" value="Unassembled WGS sequence"/>
</dbReference>
<sequence length="160" mass="17460">MTSFGLNVLLAIAWIALTGTVTLANFVIGALLGYVVICVIQPMLGPSRYPARALAWGRLLPLFLWELLISSIEVARDILRPRSHAHPAILEMPLTVRSDEGILLVTNLISLTPGTLSLDVSEDRKTLTIHAMFASDPEALIASLKSGIERWVIDAVEDFT</sequence>
<dbReference type="PANTHER" id="PTHR34584:SF1">
    <property type="entry name" value="NA(+)_H(+) ANTIPORTER SUBUNIT E1"/>
    <property type="match status" value="1"/>
</dbReference>
<comment type="similarity">
    <text evidence="2">Belongs to the CPA3 antiporters (TC 2.A.63) subunit E family.</text>
</comment>
<dbReference type="EMBL" id="FNEJ01000025">
    <property type="protein sequence ID" value="SDJ30619.1"/>
    <property type="molecule type" value="Genomic_DNA"/>
</dbReference>
<evidence type="ECO:0000256" key="6">
    <source>
        <dbReference type="ARBA" id="ARBA00023136"/>
    </source>
</evidence>
<feature type="transmembrane region" description="Helical" evidence="7">
    <location>
        <begin position="12"/>
        <end position="40"/>
    </location>
</feature>
<proteinExistence type="inferred from homology"/>
<accession>A0A1G8SMZ2</accession>
<dbReference type="InterPro" id="IPR002758">
    <property type="entry name" value="Cation_antiport_E"/>
</dbReference>
<evidence type="ECO:0000256" key="1">
    <source>
        <dbReference type="ARBA" id="ARBA00004651"/>
    </source>
</evidence>
<dbReference type="Pfam" id="PF01899">
    <property type="entry name" value="MNHE"/>
    <property type="match status" value="1"/>
</dbReference>
<name>A0A1G8SMZ2_9RHOB</name>
<evidence type="ECO:0000256" key="7">
    <source>
        <dbReference type="SAM" id="Phobius"/>
    </source>
</evidence>
<dbReference type="GO" id="GO:0005886">
    <property type="term" value="C:plasma membrane"/>
    <property type="evidence" value="ECO:0007669"/>
    <property type="project" value="UniProtKB-SubCell"/>
</dbReference>
<evidence type="ECO:0000313" key="8">
    <source>
        <dbReference type="EMBL" id="SDJ30619.1"/>
    </source>
</evidence>
<keyword evidence="9" id="KW-1185">Reference proteome</keyword>
<evidence type="ECO:0000256" key="2">
    <source>
        <dbReference type="ARBA" id="ARBA00006228"/>
    </source>
</evidence>
<dbReference type="OrthoDB" id="9807187at2"/>
<dbReference type="STRING" id="555512.SAMN04487993_102550"/>
<keyword evidence="5 7" id="KW-1133">Transmembrane helix</keyword>
<keyword evidence="6 7" id="KW-0472">Membrane</keyword>
<keyword evidence="4 7" id="KW-0812">Transmembrane</keyword>
<reference evidence="9" key="1">
    <citation type="submission" date="2016-10" db="EMBL/GenBank/DDBJ databases">
        <authorList>
            <person name="Varghese N."/>
            <person name="Submissions S."/>
        </authorList>
    </citation>
    <scope>NUCLEOTIDE SEQUENCE [LARGE SCALE GENOMIC DNA]</scope>
    <source>
        <strain evidence="9">DSM 26424</strain>
    </source>
</reference>
<dbReference type="PANTHER" id="PTHR34584">
    <property type="entry name" value="NA(+)/H(+) ANTIPORTER SUBUNIT E1"/>
    <property type="match status" value="1"/>
</dbReference>